<dbReference type="Proteomes" id="UP000029273">
    <property type="component" value="Unassembled WGS sequence"/>
</dbReference>
<keyword evidence="2" id="KW-1185">Reference proteome</keyword>
<sequence length="193" mass="21086">MGGAAVPAADPTRVAPRLDMDAIGSMNLRAHTGTLIFFCGKMGAGKSTLAKTIADEIHAVLLVEDEWLAALYPNQIATLGDYAQYAGRLKPLIGPLVQSILTAGTDVVMDFPANTVAQRAWFRTLFTAAKAPHSLVFVDMSDETCLKRIEARRTRQPERASTDTAEMFERVTQYFVEPAPAEGFDVTRIDERP</sequence>
<comment type="caution">
    <text evidence="1">The sequence shown here is derived from an EMBL/GenBank/DDBJ whole genome shotgun (WGS) entry which is preliminary data.</text>
</comment>
<gene>
    <name evidence="1" type="ORF">Thpro_022946</name>
</gene>
<evidence type="ECO:0000313" key="2">
    <source>
        <dbReference type="Proteomes" id="UP000029273"/>
    </source>
</evidence>
<dbReference type="AlphaFoldDB" id="A0A1A6C2A5"/>
<evidence type="ECO:0008006" key="3">
    <source>
        <dbReference type="Google" id="ProtNLM"/>
    </source>
</evidence>
<dbReference type="Pfam" id="PF13671">
    <property type="entry name" value="AAA_33"/>
    <property type="match status" value="1"/>
</dbReference>
<proteinExistence type="predicted"/>
<dbReference type="EMBL" id="JQSG02000006">
    <property type="protein sequence ID" value="OBS08696.1"/>
    <property type="molecule type" value="Genomic_DNA"/>
</dbReference>
<evidence type="ECO:0000313" key="1">
    <source>
        <dbReference type="EMBL" id="OBS08696.1"/>
    </source>
</evidence>
<dbReference type="SUPFAM" id="SSF52540">
    <property type="entry name" value="P-loop containing nucleoside triphosphate hydrolases"/>
    <property type="match status" value="1"/>
</dbReference>
<dbReference type="InterPro" id="IPR027417">
    <property type="entry name" value="P-loop_NTPase"/>
</dbReference>
<accession>A0A1A6C2A5</accession>
<name>A0A1A6C2A5_9GAMM</name>
<reference evidence="1 2" key="1">
    <citation type="journal article" date="2014" name="Genome Announc.">
        <title>Draft Genome Sequence of the Iron-Oxidizing, Acidophilic, and Halotolerant 'Thiobacillus prosperus' Type Strain DSM 5130.</title>
        <authorList>
            <person name="Ossandon F.J."/>
            <person name="Cardenas J.P."/>
            <person name="Corbett M."/>
            <person name="Quatrini R."/>
            <person name="Holmes D.S."/>
            <person name="Watkin E."/>
        </authorList>
    </citation>
    <scope>NUCLEOTIDE SEQUENCE [LARGE SCALE GENOMIC DNA]</scope>
    <source>
        <strain evidence="1 2">DSM 5130</strain>
    </source>
</reference>
<dbReference type="Gene3D" id="3.40.50.300">
    <property type="entry name" value="P-loop containing nucleotide triphosphate hydrolases"/>
    <property type="match status" value="1"/>
</dbReference>
<protein>
    <recommendedName>
        <fullName evidence="3">Cell division protein ZipA</fullName>
    </recommendedName>
</protein>
<organism evidence="1 2">
    <name type="scientific">Acidihalobacter prosperus</name>
    <dbReference type="NCBI Taxonomy" id="160660"/>
    <lineage>
        <taxon>Bacteria</taxon>
        <taxon>Pseudomonadati</taxon>
        <taxon>Pseudomonadota</taxon>
        <taxon>Gammaproteobacteria</taxon>
        <taxon>Chromatiales</taxon>
        <taxon>Ectothiorhodospiraceae</taxon>
        <taxon>Acidihalobacter</taxon>
    </lineage>
</organism>